<evidence type="ECO:0000259" key="34">
    <source>
        <dbReference type="PROSITE" id="PS51194"/>
    </source>
</evidence>
<keyword evidence="8" id="KW-0191">Covalent protein-RNA linkage</keyword>
<evidence type="ECO:0000256" key="16">
    <source>
        <dbReference type="ARBA" id="ARBA00022741"/>
    </source>
</evidence>
<keyword evidence="38" id="KW-1185">Reference proteome</keyword>
<dbReference type="InterPro" id="IPR043502">
    <property type="entry name" value="DNA/RNA_pol_sf"/>
</dbReference>
<keyword evidence="31" id="KW-0812">Transmembrane</keyword>
<evidence type="ECO:0000256" key="23">
    <source>
        <dbReference type="ARBA" id="ARBA00023280"/>
    </source>
</evidence>
<dbReference type="GO" id="GO:0005198">
    <property type="term" value="F:structural molecule activity"/>
    <property type="evidence" value="ECO:0007669"/>
    <property type="project" value="InterPro"/>
</dbReference>
<comment type="function">
    <text evidence="27">Mediates the cap-independent, EIF4E-dependent translation of viral genomic RNAs. Binds to the cap-binding site of host EIF4E and thus interferes with the host EIF4E-dependent mRNA export and translation. VPg-RNA directly binds EIF4E and is a template for transcription. Also forms trimeric complexes with EIF4E-EIF4G, which are templates for translation.</text>
</comment>
<dbReference type="InterPro" id="IPR011492">
    <property type="entry name" value="Flavi_DEAD"/>
</dbReference>
<organism evidence="37 38">
    <name type="scientific">Artichoke latent virus</name>
    <dbReference type="NCBI Taxonomy" id="46076"/>
    <lineage>
        <taxon>Viruses</taxon>
        <taxon>Riboviria</taxon>
        <taxon>Orthornavirae</taxon>
        <taxon>Pisuviricota</taxon>
        <taxon>Stelpaviricetes</taxon>
        <taxon>Patatavirales</taxon>
        <taxon>Potyviridae</taxon>
        <taxon>Macluravirus</taxon>
        <taxon>Macluravirus scolymus</taxon>
    </lineage>
</organism>
<evidence type="ECO:0000259" key="36">
    <source>
        <dbReference type="PROSITE" id="PS51744"/>
    </source>
</evidence>
<feature type="domain" description="Peptidase C6" evidence="36">
    <location>
        <begin position="142"/>
        <end position="261"/>
    </location>
</feature>
<evidence type="ECO:0000256" key="26">
    <source>
        <dbReference type="ARBA" id="ARBA00034108"/>
    </source>
</evidence>
<keyword evidence="19" id="KW-0788">Thiol protease</keyword>
<dbReference type="GO" id="GO:0006508">
    <property type="term" value="P:proteolysis"/>
    <property type="evidence" value="ECO:0007669"/>
    <property type="project" value="UniProtKB-KW"/>
</dbReference>
<reference evidence="37 38" key="1">
    <citation type="journal article" date="2015" name="Phytopathology">
        <title>Complete Nucleotide Sequence of Artichoke latent virus Shows it to be a Member of the Genus Macluravirus in the Family Potyviridae.</title>
        <authorList>
            <person name="Minutillo S.A."/>
            <person name="Marais A."/>
            <person name="Mascia T."/>
            <person name="Faure C."/>
            <person name="Svanella-Dumas L."/>
            <person name="Theil S."/>
            <person name="Payet A."/>
            <person name="Perennec S."/>
            <person name="Schoen L."/>
            <person name="Gallitelli D."/>
            <person name="Candresse T."/>
        </authorList>
    </citation>
    <scope>NUCLEOTIDE SEQUENCE [LARGE SCALE GENOMIC DNA]</scope>
    <source>
        <strain evidence="37">FR37</strain>
    </source>
</reference>
<keyword evidence="4" id="KW-0941">Suppressor of RNA silencing</keyword>
<comment type="function">
    <text evidence="24">Involved in aphid transmission, cell-to-cell and systemis movement, encapsidation of the viral RNA and in the regulation of viral RNA amplification.</text>
</comment>
<dbReference type="SUPFAM" id="SSF52540">
    <property type="entry name" value="P-loop containing nucleoside triphosphate hydrolases"/>
    <property type="match status" value="1"/>
</dbReference>
<keyword evidence="5" id="KW-0696">RNA-directed RNA polymerase</keyword>
<name>A0A0D5CWV8_9POTY</name>
<feature type="transmembrane region" description="Helical" evidence="31">
    <location>
        <begin position="579"/>
        <end position="603"/>
    </location>
</feature>
<dbReference type="InterPro" id="IPR031159">
    <property type="entry name" value="HC_PRO_CPD_dom"/>
</dbReference>
<evidence type="ECO:0000256" key="20">
    <source>
        <dbReference type="ARBA" id="ARBA00022840"/>
    </source>
</evidence>
<dbReference type="Pfam" id="PF07652">
    <property type="entry name" value="Flavi_DEAD"/>
    <property type="match status" value="1"/>
</dbReference>
<dbReference type="PROSITE" id="PS51744">
    <property type="entry name" value="HC_PRO_CPD"/>
    <property type="match status" value="1"/>
</dbReference>
<feature type="region of interest" description="Disordered" evidence="30">
    <location>
        <begin position="2337"/>
        <end position="2409"/>
    </location>
</feature>
<evidence type="ECO:0000256" key="17">
    <source>
        <dbReference type="ARBA" id="ARBA00022801"/>
    </source>
</evidence>
<dbReference type="Pfam" id="PF00680">
    <property type="entry name" value="RdRP_1"/>
    <property type="match status" value="1"/>
</dbReference>
<keyword evidence="15" id="KW-0548">Nucleotidyltransferase</keyword>
<comment type="catalytic activity">
    <reaction evidence="28">
        <text>ATP + H2O = ADP + phosphate + H(+)</text>
        <dbReference type="Rhea" id="RHEA:13065"/>
        <dbReference type="ChEBI" id="CHEBI:15377"/>
        <dbReference type="ChEBI" id="CHEBI:15378"/>
        <dbReference type="ChEBI" id="CHEBI:30616"/>
        <dbReference type="ChEBI" id="CHEBI:43474"/>
        <dbReference type="ChEBI" id="CHEBI:456216"/>
        <dbReference type="EC" id="3.6.4.13"/>
    </reaction>
</comment>
<dbReference type="GO" id="GO:0019029">
    <property type="term" value="C:helical viral capsid"/>
    <property type="evidence" value="ECO:0007669"/>
    <property type="project" value="UniProtKB-KW"/>
</dbReference>
<dbReference type="InterPro" id="IPR027417">
    <property type="entry name" value="P-loop_NTPase"/>
</dbReference>
<evidence type="ECO:0000256" key="24">
    <source>
        <dbReference type="ARBA" id="ARBA00029405"/>
    </source>
</evidence>
<dbReference type="InterPro" id="IPR009003">
    <property type="entry name" value="Peptidase_S1_PA"/>
</dbReference>
<dbReference type="GO" id="GO:0003968">
    <property type="term" value="F:RNA-directed RNA polymerase activity"/>
    <property type="evidence" value="ECO:0007669"/>
    <property type="project" value="UniProtKB-KW"/>
</dbReference>
<dbReference type="PANTHER" id="PTHR43519:SF1">
    <property type="entry name" value="ATP-DEPENDENT RNA HELICASE HRPB"/>
    <property type="match status" value="1"/>
</dbReference>
<dbReference type="Gene3D" id="2.40.10.10">
    <property type="entry name" value="Trypsin-like serine proteases"/>
    <property type="match status" value="1"/>
</dbReference>
<dbReference type="EMBL" id="KP405232">
    <property type="protein sequence ID" value="AJW83674.1"/>
    <property type="molecule type" value="Genomic_RNA"/>
</dbReference>
<sequence>MATVKANVNFKVDNVDTLNTHLMQLMSGSALKIQPLTAAALMRMVDRHFEANAMIKGSEFIMVDGGGKTLATFNTSMRNNANLETFMKGEIKFPAQQSFELCDKIVKCTKMHQQHVAHTRLPAAGYTFGGYSKLCPIPLYQGHVAKQGHCFKTLMLAISYFVTKEFDGVFAGIMDEVTSNIKSWPSLKDVSKICQYIISKVPILGPVPIPVVAVDHAKKLIHICDQRGIPDGWHQLKMGTLAELANAGLLSQSSLHTFFVGGDAQQPEEMLYLRGLSKVKANLRTWVTKGTMVDDLARDIDLAAFMMLSPVMLSRLRTLIEREEASAMKAIVMDSSCNNKLVVASALRTAVQGVLVHTGETRIERIWLQVNNVLQDHLNSEGKEIEVALSRALHRLHNHLMSEKKLIFSYERRLNLLTHDQFKLEFGCSHGWGSKFYYMLAGRNGETDVGKSSISYKIFNDGITHRTIEAINAYFIISTVCVINTLNALFGLVQFAFYIMLMCFGFMSLTKFMFHCAKALLIRRLATNWERMMIITSIFLIYELSRFIMKKKAEREKLNEGRSEELQASVKSSEKQMMAAMAMMTLVVHAFDIDLAITMSGALNHVARLANMLTDTTSGWLVGGTATEELQMHIFDVALEVDEQQKMEGEMMASTSSSLDTFSAWVNESVATGVDNTRPLTYGSVDNVYKLDSENGAEVGASMTNTKKAWSHVVGKTGSGKSTRVPLGYYNALQTMAARRRNILICEPTQATTQNVANALSHFHGKSVFYKHEGKEQMGDMSIQVMTYGSAFFRSVHNPTFLDDFDAVFLDESHLITPHSLALESLLNKHTKVRKFYLSATPRNGISCDDVARRFQIYEHTVEKCSVDEFIAQLDKGTATDPMKYGDKVLVFLAGKGECDKAASKVMSTNLGIKAVSLHKSNFKTNYVKVMNSVDGGDRVIIFATNILETGVTLNVDVVVDFGFTNSPVLDLTGKTFLLERRRVTQAERKQRIGRAGRLRDGHAIVIGKVGRTEELVSADVVYEAALISFVYNIDIYINSHFDHVWIGNVTRQQAKTMINFRLPSFAMKDVVFPDGSVRDEFLRAVKDRTNRSANIKTLQGCTINPVYEGWPVLGTYAQKFGIAFEDSRYNNLSKMRVPFIFHDMNELDIEAYAEAAASYKPSMLTRWAKPAKEVSNVILHVNQKNVCEAIGVVRSLIASTKSLIQSKKHNQNLHRESPLACLFTKRTTLELESKLGEQIKLGERNLVKLTKLLGNLELFMNLDEMKDEEPELSSGDMEEIGRVLELQMQTTCNEDHIATVLHLEELPSTTFREAIVIGRKRVACALVLMCIAAFGGLAWYYLWDDDTGLDNKWNKKNKKAVLKDVLEMKGKSFNRDKRSATAYEKILKDSYEGEDNYNLDEFRTRRKGRADADKTPFENLMTKAAPFITMYDITSDENVVNAVFMDHNKQAFYETADPLKNMGEVKKHLEQMKLKQPVFKWGDEADDDVFCDVTTRDGTTIRVRLTPHSSQRLTSTHGVQGYAQDEGRYRQTGDAEVLKMPTQHLEVDTRLADNMVNLDVGNMIGLVSVKGGNANCLLYKDWVIMPAHVMMCKLPITLTFKHYTVTLSTLPECYSFVGFDLLAIKRPSTLAPVRCSATLESAKSGMTVQMLYKKPVINKTLMTVTDVAYKTKEHRWEHQIPTIYGMCGAPMLDVSSGKIVGIHILGDTARKCNTFEGFPPDMLKLVNSNDPKVRNLFVRERVKTWEFVPEMHGHNSARIKNLQIDTIEFRQFTRDTSIYTVENLTRSAAAGGLFKPREVMEKRSLPPTVSAIHMHNLAYSNGLLNTRHIFEGENPYWKQFKLCNEWVDPIVERYEDNYMPSALNREAYWKDLLKYNRPQHLCKVDDVALKSSVAQLVRELERAGMTKTKIRTTDQVLEDIQWGKAAGPLYGMKKKELCKNLTMEELTSLALHCRSELNKGKNAGLWNGSLKAELRPKIKVEANKTRVFTAAPITTLIGSKFFVDDFNKQFYASHLKAPHTVGINKFSNGWAKVHDKLNREGWLHGSGDGSRFDSSIDPFLFDMIYTIRCHFMCDDDRREATRAMSNMFREFVFTPIHTISGNILVKNVGNNSGQPSTVVDNTLVLMLSFYYAYAVKTKDYAFDHIDDRFVFVCNGDDNKFAVSPAFVKEFGGVFTNEIAQLGLNYEFDALTPDITANPYMSLTMISVCGRIGFQLNPERILGIVQWIKKGGVVHASQAAFAAMIESFNDPDLFSVMHSYLIWLLVTYRQELRYAMHNDLVSVVYMDPAQVFALHYNDATDHHTWFSDDLDEPSSDDDDDDVQTQELQMNREEIEAAARKEQEEKDAAAKEESERKEAEEARGIRERTRKGKDEIPGPTATPSSSDSSLEKGNENISEPQGDPEEKEEDVKWVMPALNPNRGGVVIPTINGKKLWKRGILKHVPKQQYDATTTKATQTQLTNWVEAVKKDLRLKDDNAWALVLTAWCIWCADNGTSPEVDTNQELEIHDGLGKVQAVKIDTFVDPAIENGGLRKIMRHFSGITQEILAKGGRMSAYGIKRGFTDNIMIPYAFDFMVANKRTPKIVREQLAQAKIAAIGHGIRRSLVTDGSVNGSKTSYERHTDQDQDEFEHGHDVDRRPHLT</sequence>
<keyword evidence="10" id="KW-0167">Capsid protein</keyword>
<evidence type="ECO:0000259" key="33">
    <source>
        <dbReference type="PROSITE" id="PS51192"/>
    </source>
</evidence>
<evidence type="ECO:0000256" key="30">
    <source>
        <dbReference type="SAM" id="MobiDB-lite"/>
    </source>
</evidence>
<evidence type="ECO:0000256" key="19">
    <source>
        <dbReference type="ARBA" id="ARBA00022807"/>
    </source>
</evidence>
<evidence type="ECO:0000256" key="31">
    <source>
        <dbReference type="SAM" id="Phobius"/>
    </source>
</evidence>
<comment type="subcellular location">
    <subcellularLocation>
        <location evidence="26">Host cytoplasmic vesicle</location>
    </subcellularLocation>
    <subcellularLocation>
        <location evidence="3">Virion</location>
    </subcellularLocation>
</comment>
<evidence type="ECO:0000256" key="14">
    <source>
        <dbReference type="ARBA" id="ARBA00022679"/>
    </source>
</evidence>
<evidence type="ECO:0000256" key="29">
    <source>
        <dbReference type="PROSITE-ProRule" id="PRU01080"/>
    </source>
</evidence>
<evidence type="ECO:0000256" key="8">
    <source>
        <dbReference type="ARBA" id="ARBA00022520"/>
    </source>
</evidence>
<dbReference type="SMART" id="SM00487">
    <property type="entry name" value="DEXDc"/>
    <property type="match status" value="1"/>
</dbReference>
<dbReference type="InterPro" id="IPR001730">
    <property type="entry name" value="Potyv_NIa-pro_dom"/>
</dbReference>
<evidence type="ECO:0000256" key="21">
    <source>
        <dbReference type="ARBA" id="ARBA00022844"/>
    </source>
</evidence>
<dbReference type="Pfam" id="PF00851">
    <property type="entry name" value="Peptidase_C6"/>
    <property type="match status" value="1"/>
</dbReference>
<dbReference type="Proteomes" id="UP000203077">
    <property type="component" value="Segment"/>
</dbReference>
<dbReference type="PRINTS" id="PR00966">
    <property type="entry name" value="NIAPOTYPTASE"/>
</dbReference>
<evidence type="ECO:0000256" key="28">
    <source>
        <dbReference type="ARBA" id="ARBA00047984"/>
    </source>
</evidence>
<comment type="function">
    <text evidence="25">Has helicase activity. It may be involved in replication.</text>
</comment>
<keyword evidence="22" id="KW-0693">Viral RNA replication</keyword>
<evidence type="ECO:0000256" key="13">
    <source>
        <dbReference type="ARBA" id="ARBA00022670"/>
    </source>
</evidence>
<keyword evidence="21" id="KW-0946">Virion</keyword>
<dbReference type="KEGG" id="vg:24018653"/>
<feature type="region of interest" description="Disordered" evidence="30">
    <location>
        <begin position="2608"/>
        <end position="2642"/>
    </location>
</feature>
<dbReference type="SUPFAM" id="SSF56672">
    <property type="entry name" value="DNA/RNA polymerases"/>
    <property type="match status" value="1"/>
</dbReference>
<dbReference type="GO" id="GO:0039694">
    <property type="term" value="P:viral RNA genome replication"/>
    <property type="evidence" value="ECO:0007669"/>
    <property type="project" value="InterPro"/>
</dbReference>
<accession>A0A0D5CWV8</accession>
<dbReference type="SUPFAM" id="SSF50494">
    <property type="entry name" value="Trypsin-like serine proteases"/>
    <property type="match status" value="1"/>
</dbReference>
<evidence type="ECO:0000256" key="25">
    <source>
        <dbReference type="ARBA" id="ARBA00029422"/>
    </source>
</evidence>
<dbReference type="InterPro" id="IPR014001">
    <property type="entry name" value="Helicase_ATP-bd"/>
</dbReference>
<keyword evidence="20" id="KW-0067">ATP-binding</keyword>
<evidence type="ECO:0000256" key="2">
    <source>
        <dbReference type="ARBA" id="ARBA00001848"/>
    </source>
</evidence>
<dbReference type="CDD" id="cd23175">
    <property type="entry name" value="ps-ssRNAv_Potyviridae_RdRp"/>
    <property type="match status" value="1"/>
</dbReference>
<feature type="transmembrane region" description="Helical" evidence="31">
    <location>
        <begin position="531"/>
        <end position="549"/>
    </location>
</feature>
<dbReference type="InterPro" id="IPR043504">
    <property type="entry name" value="Peptidase_S1_PA_chymotrypsin"/>
</dbReference>
<dbReference type="GO" id="GO:0052170">
    <property type="term" value="P:symbiont-mediated suppression of host innate immune response"/>
    <property type="evidence" value="ECO:0007669"/>
    <property type="project" value="UniProtKB-KW"/>
</dbReference>
<dbReference type="InterPro" id="IPR001592">
    <property type="entry name" value="Poty_coat"/>
</dbReference>
<feature type="domain" description="Helicase ATP-binding" evidence="33">
    <location>
        <begin position="713"/>
        <end position="860"/>
    </location>
</feature>
<keyword evidence="13" id="KW-0645">Protease</keyword>
<dbReference type="Gene3D" id="3.90.70.150">
    <property type="entry name" value="Helper component proteinase"/>
    <property type="match status" value="1"/>
</dbReference>
<dbReference type="GO" id="GO:0006351">
    <property type="term" value="P:DNA-templated transcription"/>
    <property type="evidence" value="ECO:0007669"/>
    <property type="project" value="InterPro"/>
</dbReference>
<evidence type="ECO:0000313" key="38">
    <source>
        <dbReference type="Proteomes" id="UP000203077"/>
    </source>
</evidence>
<dbReference type="PROSITE" id="PS51194">
    <property type="entry name" value="HELICASE_CTER"/>
    <property type="match status" value="1"/>
</dbReference>
<evidence type="ECO:0000256" key="10">
    <source>
        <dbReference type="ARBA" id="ARBA00022561"/>
    </source>
</evidence>
<dbReference type="Pfam" id="PF00767">
    <property type="entry name" value="Poty_coat"/>
    <property type="match status" value="1"/>
</dbReference>
<feature type="compositionally biased region" description="Basic and acidic residues" evidence="30">
    <location>
        <begin position="2337"/>
        <end position="2375"/>
    </location>
</feature>
<keyword evidence="17" id="KW-0378">Hydrolase</keyword>
<dbReference type="RefSeq" id="YP_009129267.1">
    <property type="nucleotide sequence ID" value="NC_026759.1"/>
</dbReference>
<keyword evidence="9" id="KW-0597">Phosphoprotein</keyword>
<feature type="active site" description="For helper component proteinase activity" evidence="29">
    <location>
        <position position="150"/>
    </location>
</feature>
<keyword evidence="23" id="KW-0899">Viral immunoevasion</keyword>
<feature type="domain" description="RdRp catalytic" evidence="32">
    <location>
        <begin position="2043"/>
        <end position="2171"/>
    </location>
</feature>
<dbReference type="GO" id="GO:0003724">
    <property type="term" value="F:RNA helicase activity"/>
    <property type="evidence" value="ECO:0007669"/>
    <property type="project" value="UniProtKB-EC"/>
</dbReference>
<evidence type="ECO:0000256" key="18">
    <source>
        <dbReference type="ARBA" id="ARBA00022806"/>
    </source>
</evidence>
<keyword evidence="11" id="KW-0945">Host-virus interaction</keyword>
<dbReference type="PROSITE" id="PS50507">
    <property type="entry name" value="RDRP_SSRNA_POS"/>
    <property type="match status" value="1"/>
</dbReference>
<evidence type="ECO:0000256" key="27">
    <source>
        <dbReference type="ARBA" id="ARBA00045403"/>
    </source>
</evidence>
<dbReference type="GO" id="GO:0005524">
    <property type="term" value="F:ATP binding"/>
    <property type="evidence" value="ECO:0007669"/>
    <property type="project" value="UniProtKB-KW"/>
</dbReference>
<dbReference type="GO" id="GO:0003723">
    <property type="term" value="F:RNA binding"/>
    <property type="evidence" value="ECO:0007669"/>
    <property type="project" value="InterPro"/>
</dbReference>
<dbReference type="Gene3D" id="3.30.70.270">
    <property type="match status" value="1"/>
</dbReference>
<proteinExistence type="predicted"/>
<dbReference type="SMART" id="SM00490">
    <property type="entry name" value="HELICc"/>
    <property type="match status" value="1"/>
</dbReference>
<dbReference type="GO" id="GO:0016818">
    <property type="term" value="F:hydrolase activity, acting on acid anhydrides, in phosphorus-containing anhydrides"/>
    <property type="evidence" value="ECO:0007669"/>
    <property type="project" value="InterPro"/>
</dbReference>
<dbReference type="InterPro" id="IPR043128">
    <property type="entry name" value="Rev_trsase/Diguanyl_cyclase"/>
</dbReference>
<keyword evidence="31" id="KW-1133">Transmembrane helix</keyword>
<evidence type="ECO:0000256" key="11">
    <source>
        <dbReference type="ARBA" id="ARBA00022581"/>
    </source>
</evidence>
<evidence type="ECO:0000256" key="6">
    <source>
        <dbReference type="ARBA" id="ARBA00022488"/>
    </source>
</evidence>
<evidence type="ECO:0000259" key="32">
    <source>
        <dbReference type="PROSITE" id="PS50507"/>
    </source>
</evidence>
<evidence type="ECO:0000256" key="15">
    <source>
        <dbReference type="ARBA" id="ARBA00022695"/>
    </source>
</evidence>
<dbReference type="GO" id="GO:0004197">
    <property type="term" value="F:cysteine-type endopeptidase activity"/>
    <property type="evidence" value="ECO:0007669"/>
    <property type="project" value="InterPro"/>
</dbReference>
<feature type="transmembrane region" description="Helical" evidence="31">
    <location>
        <begin position="488"/>
        <end position="510"/>
    </location>
</feature>
<evidence type="ECO:0000313" key="37">
    <source>
        <dbReference type="EMBL" id="AJW83674.1"/>
    </source>
</evidence>
<dbReference type="Gene3D" id="3.40.50.300">
    <property type="entry name" value="P-loop containing nucleotide triphosphate hydrolases"/>
    <property type="match status" value="2"/>
</dbReference>
<evidence type="ECO:0000256" key="1">
    <source>
        <dbReference type="ARBA" id="ARBA00000785"/>
    </source>
</evidence>
<dbReference type="InterPro" id="IPR001205">
    <property type="entry name" value="RNA-dir_pol_C"/>
</dbReference>
<dbReference type="Pfam" id="PF00863">
    <property type="entry name" value="Peptidase_C4"/>
    <property type="match status" value="1"/>
</dbReference>
<dbReference type="PROSITE" id="PS51192">
    <property type="entry name" value="HELICASE_ATP_BIND_1"/>
    <property type="match status" value="1"/>
</dbReference>
<dbReference type="Pfam" id="PF08440">
    <property type="entry name" value="Poty_PP"/>
    <property type="match status" value="1"/>
</dbReference>
<evidence type="ECO:0000256" key="12">
    <source>
        <dbReference type="ARBA" id="ARBA00022632"/>
    </source>
</evidence>
<keyword evidence="6" id="KW-1036">Host cytoplasmic vesicle</keyword>
<comment type="catalytic activity">
    <reaction evidence="1">
        <text>Hydrolyzes glutaminyl bonds, and activity is further restricted by preferences for the amino acids in P6 - P1' that vary with the species of potyvirus, e.g. Glu-Xaa-Xaa-Tyr-Xaa-Gln-|-(Ser or Gly) for the enzyme from tobacco etch virus. The natural substrate is the viral polyprotein, but other proteins and oligopeptides containing the appropriate consensus sequence are also cleaved.</text>
        <dbReference type="EC" id="3.4.22.44"/>
    </reaction>
</comment>
<dbReference type="InterPro" id="IPR013648">
    <property type="entry name" value="PP_Potyviridae"/>
</dbReference>
<feature type="compositionally biased region" description="Basic and acidic residues" evidence="30">
    <location>
        <begin position="2617"/>
        <end position="2642"/>
    </location>
</feature>
<dbReference type="InterPro" id="IPR001456">
    <property type="entry name" value="HC-pro"/>
</dbReference>
<evidence type="ECO:0000256" key="9">
    <source>
        <dbReference type="ARBA" id="ARBA00022553"/>
    </source>
</evidence>
<feature type="domain" description="Helicase C-terminal" evidence="34">
    <location>
        <begin position="866"/>
        <end position="1038"/>
    </location>
</feature>
<feature type="domain" description="Peptidase C4" evidence="35">
    <location>
        <begin position="1544"/>
        <end position="1762"/>
    </location>
</feature>
<dbReference type="InterPro" id="IPR001650">
    <property type="entry name" value="Helicase_C-like"/>
</dbReference>
<evidence type="ECO:0000256" key="7">
    <source>
        <dbReference type="ARBA" id="ARBA00022497"/>
    </source>
</evidence>
<evidence type="ECO:0000256" key="3">
    <source>
        <dbReference type="ARBA" id="ARBA00004328"/>
    </source>
</evidence>
<dbReference type="GeneID" id="24018653"/>
<dbReference type="GO" id="GO:0044161">
    <property type="term" value="C:host cell cytoplasmic vesicle"/>
    <property type="evidence" value="ECO:0007669"/>
    <property type="project" value="UniProtKB-SubCell"/>
</dbReference>
<feature type="active site" description="For helper component proteinase activity" evidence="29">
    <location>
        <position position="222"/>
    </location>
</feature>
<evidence type="ECO:0000259" key="35">
    <source>
        <dbReference type="PROSITE" id="PS51436"/>
    </source>
</evidence>
<evidence type="ECO:0000256" key="5">
    <source>
        <dbReference type="ARBA" id="ARBA00022484"/>
    </source>
</evidence>
<keyword evidence="14" id="KW-0808">Transferase</keyword>
<keyword evidence="7" id="KW-1139">Helical capsid protein</keyword>
<dbReference type="InterPro" id="IPR042308">
    <property type="entry name" value="HC_PRO_CPD_sf"/>
</dbReference>
<dbReference type="Pfam" id="PF00271">
    <property type="entry name" value="Helicase_C"/>
    <property type="match status" value="1"/>
</dbReference>
<dbReference type="InterPro" id="IPR007094">
    <property type="entry name" value="RNA-dir_pol_PSvirus"/>
</dbReference>
<evidence type="ECO:0000256" key="4">
    <source>
        <dbReference type="ARBA" id="ARBA00022463"/>
    </source>
</evidence>
<evidence type="ECO:0000256" key="22">
    <source>
        <dbReference type="ARBA" id="ARBA00022953"/>
    </source>
</evidence>
<keyword evidence="16" id="KW-0547">Nucleotide-binding</keyword>
<dbReference type="PANTHER" id="PTHR43519">
    <property type="entry name" value="ATP-DEPENDENT RNA HELICASE HRPB"/>
    <property type="match status" value="1"/>
</dbReference>
<dbReference type="PROSITE" id="PS51436">
    <property type="entry name" value="POTYVIRUS_NIA_PRO"/>
    <property type="match status" value="1"/>
</dbReference>
<protein>
    <submittedName>
        <fullName evidence="37">Polyprotein</fullName>
    </submittedName>
</protein>
<comment type="catalytic activity">
    <reaction evidence="2">
        <text>Hydrolyzes a Gly-|-Gly bond at its own C-terminus, commonly in the sequence -Tyr-Xaa-Val-Gly-|-Gly, in the processing of the potyviral polyprotein.</text>
        <dbReference type="EC" id="3.4.22.45"/>
    </reaction>
</comment>
<keyword evidence="12" id="KW-1090">Inhibition of host innate immune response by virus</keyword>
<keyword evidence="31" id="KW-0472">Membrane</keyword>
<keyword evidence="18" id="KW-0347">Helicase</keyword>